<dbReference type="Proteomes" id="UP000238176">
    <property type="component" value="Unassembled WGS sequence"/>
</dbReference>
<evidence type="ECO:0000313" key="2">
    <source>
        <dbReference type="EMBL" id="PRY56943.1"/>
    </source>
</evidence>
<gene>
    <name evidence="2" type="ORF">B0I28_108254</name>
</gene>
<evidence type="ECO:0000313" key="3">
    <source>
        <dbReference type="Proteomes" id="UP000238176"/>
    </source>
</evidence>
<organism evidence="2 3">
    <name type="scientific">Glycomyces artemisiae</name>
    <dbReference type="NCBI Taxonomy" id="1076443"/>
    <lineage>
        <taxon>Bacteria</taxon>
        <taxon>Bacillati</taxon>
        <taxon>Actinomycetota</taxon>
        <taxon>Actinomycetes</taxon>
        <taxon>Glycomycetales</taxon>
        <taxon>Glycomycetaceae</taxon>
        <taxon>Glycomyces</taxon>
    </lineage>
</organism>
<sequence length="226" mass="23526">MDDRGFAAARLISPADAAATTSAHDGGSPPTQPSSVAFDSATASTDPASPNATGSDDTYPAVASLDVIHDAHACASGAHAIGRFPNDISFHVPVIPRDASAADTSVTATPTHSPFSSGCSRSHSCAASPNDPYTLGAAATVTRYTSPEHPDRNNATKPHVKPDATSTDTNVITIHGATSFCWPPFLRRRPVRWDFTLCSMPKTMRSTPGGIVGSQCRARTSKARPQ</sequence>
<proteinExistence type="predicted"/>
<name>A0A2T0UG65_9ACTN</name>
<reference evidence="2 3" key="1">
    <citation type="submission" date="2018-03" db="EMBL/GenBank/DDBJ databases">
        <title>Genomic Encyclopedia of Type Strains, Phase III (KMG-III): the genomes of soil and plant-associated and newly described type strains.</title>
        <authorList>
            <person name="Whitman W."/>
        </authorList>
    </citation>
    <scope>NUCLEOTIDE SEQUENCE [LARGE SCALE GENOMIC DNA]</scope>
    <source>
        <strain evidence="2 3">CGMCC 4.7067</strain>
    </source>
</reference>
<protein>
    <submittedName>
        <fullName evidence="2">Uncharacterized protein</fullName>
    </submittedName>
</protein>
<keyword evidence="3" id="KW-1185">Reference proteome</keyword>
<feature type="region of interest" description="Disordered" evidence="1">
    <location>
        <begin position="17"/>
        <end position="57"/>
    </location>
</feature>
<comment type="caution">
    <text evidence="2">The sequence shown here is derived from an EMBL/GenBank/DDBJ whole genome shotgun (WGS) entry which is preliminary data.</text>
</comment>
<accession>A0A2T0UG65</accession>
<feature type="region of interest" description="Disordered" evidence="1">
    <location>
        <begin position="144"/>
        <end position="166"/>
    </location>
</feature>
<evidence type="ECO:0000256" key="1">
    <source>
        <dbReference type="SAM" id="MobiDB-lite"/>
    </source>
</evidence>
<dbReference type="EMBL" id="PVTJ01000008">
    <property type="protein sequence ID" value="PRY56943.1"/>
    <property type="molecule type" value="Genomic_DNA"/>
</dbReference>
<feature type="compositionally biased region" description="Polar residues" evidence="1">
    <location>
        <begin position="33"/>
        <end position="56"/>
    </location>
</feature>
<dbReference type="AlphaFoldDB" id="A0A2T0UG65"/>